<feature type="non-terminal residue" evidence="13">
    <location>
        <position position="204"/>
    </location>
</feature>
<dbReference type="Pfam" id="PF00096">
    <property type="entry name" value="zf-C2H2"/>
    <property type="match status" value="3"/>
</dbReference>
<comment type="caution">
    <text evidence="13">The sequence shown here is derived from an EMBL/GenBank/DDBJ whole genome shotgun (WGS) entry which is preliminary data.</text>
</comment>
<proteinExistence type="inferred from homology"/>
<dbReference type="EMBL" id="CAXKWB010012308">
    <property type="protein sequence ID" value="CAL4104158.1"/>
    <property type="molecule type" value="Genomic_DNA"/>
</dbReference>
<feature type="domain" description="C2H2-type" evidence="12">
    <location>
        <begin position="129"/>
        <end position="156"/>
    </location>
</feature>
<feature type="domain" description="C2H2-type" evidence="12">
    <location>
        <begin position="101"/>
        <end position="128"/>
    </location>
</feature>
<evidence type="ECO:0000256" key="2">
    <source>
        <dbReference type="ARBA" id="ARBA00006991"/>
    </source>
</evidence>
<name>A0AAV2QW85_MEGNR</name>
<dbReference type="Gene3D" id="3.30.160.60">
    <property type="entry name" value="Classic Zinc Finger"/>
    <property type="match status" value="4"/>
</dbReference>
<evidence type="ECO:0000256" key="7">
    <source>
        <dbReference type="ARBA" id="ARBA00023015"/>
    </source>
</evidence>
<feature type="domain" description="C2H2-type" evidence="12">
    <location>
        <begin position="186"/>
        <end position="204"/>
    </location>
</feature>
<dbReference type="InterPro" id="IPR036236">
    <property type="entry name" value="Znf_C2H2_sf"/>
</dbReference>
<dbReference type="InterPro" id="IPR013087">
    <property type="entry name" value="Znf_C2H2_type"/>
</dbReference>
<keyword evidence="4" id="KW-0677">Repeat</keyword>
<dbReference type="GO" id="GO:0045595">
    <property type="term" value="P:regulation of cell differentiation"/>
    <property type="evidence" value="ECO:0007669"/>
    <property type="project" value="UniProtKB-ARBA"/>
</dbReference>
<dbReference type="GO" id="GO:0005694">
    <property type="term" value="C:chromosome"/>
    <property type="evidence" value="ECO:0007669"/>
    <property type="project" value="UniProtKB-ARBA"/>
</dbReference>
<comment type="similarity">
    <text evidence="2">Belongs to the krueppel C2H2-type zinc-finger protein family.</text>
</comment>
<organism evidence="13 14">
    <name type="scientific">Meganyctiphanes norvegica</name>
    <name type="common">Northern krill</name>
    <name type="synonym">Thysanopoda norvegica</name>
    <dbReference type="NCBI Taxonomy" id="48144"/>
    <lineage>
        <taxon>Eukaryota</taxon>
        <taxon>Metazoa</taxon>
        <taxon>Ecdysozoa</taxon>
        <taxon>Arthropoda</taxon>
        <taxon>Crustacea</taxon>
        <taxon>Multicrustacea</taxon>
        <taxon>Malacostraca</taxon>
        <taxon>Eumalacostraca</taxon>
        <taxon>Eucarida</taxon>
        <taxon>Euphausiacea</taxon>
        <taxon>Euphausiidae</taxon>
        <taxon>Meganyctiphanes</taxon>
    </lineage>
</organism>
<dbReference type="GO" id="GO:0000122">
    <property type="term" value="P:negative regulation of transcription by RNA polymerase II"/>
    <property type="evidence" value="ECO:0007669"/>
    <property type="project" value="UniProtKB-ARBA"/>
</dbReference>
<feature type="non-terminal residue" evidence="13">
    <location>
        <position position="1"/>
    </location>
</feature>
<gene>
    <name evidence="13" type="ORF">MNOR_LOCUS17722</name>
</gene>
<keyword evidence="5 11" id="KW-0863">Zinc-finger</keyword>
<keyword evidence="9" id="KW-0804">Transcription</keyword>
<dbReference type="PROSITE" id="PS00028">
    <property type="entry name" value="ZINC_FINGER_C2H2_1"/>
    <property type="match status" value="3"/>
</dbReference>
<dbReference type="PROSITE" id="PS50157">
    <property type="entry name" value="ZINC_FINGER_C2H2_2"/>
    <property type="match status" value="4"/>
</dbReference>
<dbReference type="SMART" id="SM00355">
    <property type="entry name" value="ZnF_C2H2"/>
    <property type="match status" value="4"/>
</dbReference>
<evidence type="ECO:0000256" key="5">
    <source>
        <dbReference type="ARBA" id="ARBA00022771"/>
    </source>
</evidence>
<dbReference type="FunFam" id="3.30.160.60:FF:000912">
    <property type="entry name" value="Zinc finger protein 660"/>
    <property type="match status" value="1"/>
</dbReference>
<dbReference type="GO" id="GO:0008270">
    <property type="term" value="F:zinc ion binding"/>
    <property type="evidence" value="ECO:0007669"/>
    <property type="project" value="UniProtKB-KW"/>
</dbReference>
<evidence type="ECO:0000259" key="12">
    <source>
        <dbReference type="PROSITE" id="PS50157"/>
    </source>
</evidence>
<dbReference type="SUPFAM" id="SSF57667">
    <property type="entry name" value="beta-beta-alpha zinc fingers"/>
    <property type="match status" value="2"/>
</dbReference>
<sequence>IASIIKVRGMINQNLLCHQYFDCHEWMILKYVVNSAYERIIIQRRILNSSQCITRPIVVQRSTNRRSANERLVHSNLVVQITGHLRAGNDKMRTHTGEKPYQCNQCGKGFSVKTNLSNHMKIHTGERPYQCSQCDKSLSRNSTLANHKRKHAGEKPYHQCRQCDKAFSRNSILVNHKRTHTGEKPFKCRQCDKSFSWKCVLIDH</sequence>
<dbReference type="Proteomes" id="UP001497623">
    <property type="component" value="Unassembled WGS sequence"/>
</dbReference>
<keyword evidence="3" id="KW-0479">Metal-binding</keyword>
<evidence type="ECO:0000256" key="8">
    <source>
        <dbReference type="ARBA" id="ARBA00023125"/>
    </source>
</evidence>
<keyword evidence="14" id="KW-1185">Reference proteome</keyword>
<keyword evidence="10" id="KW-0539">Nucleus</keyword>
<dbReference type="FunFam" id="3.30.160.60:FF:000512">
    <property type="entry name" value="zinc finger protein 197 isoform X1"/>
    <property type="match status" value="1"/>
</dbReference>
<evidence type="ECO:0000256" key="10">
    <source>
        <dbReference type="ARBA" id="ARBA00023242"/>
    </source>
</evidence>
<dbReference type="PANTHER" id="PTHR24393:SF15">
    <property type="entry name" value="IP01243P-RELATED"/>
    <property type="match status" value="1"/>
</dbReference>
<dbReference type="FunFam" id="3.30.160.60:FF:001732">
    <property type="entry name" value="Zgc:162936"/>
    <property type="match status" value="1"/>
</dbReference>
<dbReference type="GO" id="GO:0005634">
    <property type="term" value="C:nucleus"/>
    <property type="evidence" value="ECO:0007669"/>
    <property type="project" value="UniProtKB-SubCell"/>
</dbReference>
<dbReference type="PANTHER" id="PTHR24393">
    <property type="entry name" value="ZINC FINGER PROTEIN"/>
    <property type="match status" value="1"/>
</dbReference>
<keyword evidence="6" id="KW-0862">Zinc</keyword>
<keyword evidence="7" id="KW-0805">Transcription regulation</keyword>
<evidence type="ECO:0000313" key="14">
    <source>
        <dbReference type="Proteomes" id="UP001497623"/>
    </source>
</evidence>
<reference evidence="13 14" key="1">
    <citation type="submission" date="2024-05" db="EMBL/GenBank/DDBJ databases">
        <authorList>
            <person name="Wallberg A."/>
        </authorList>
    </citation>
    <scope>NUCLEOTIDE SEQUENCE [LARGE SCALE GENOMIC DNA]</scope>
</reference>
<evidence type="ECO:0000256" key="4">
    <source>
        <dbReference type="ARBA" id="ARBA00022737"/>
    </source>
</evidence>
<evidence type="ECO:0000256" key="1">
    <source>
        <dbReference type="ARBA" id="ARBA00004123"/>
    </source>
</evidence>
<dbReference type="AlphaFoldDB" id="A0AAV2QW85"/>
<evidence type="ECO:0000256" key="9">
    <source>
        <dbReference type="ARBA" id="ARBA00023163"/>
    </source>
</evidence>
<accession>A0AAV2QW85</accession>
<keyword evidence="8" id="KW-0238">DNA-binding</keyword>
<evidence type="ECO:0000256" key="11">
    <source>
        <dbReference type="PROSITE-ProRule" id="PRU00042"/>
    </source>
</evidence>
<dbReference type="GO" id="GO:0000978">
    <property type="term" value="F:RNA polymerase II cis-regulatory region sequence-specific DNA binding"/>
    <property type="evidence" value="ECO:0007669"/>
    <property type="project" value="TreeGrafter"/>
</dbReference>
<dbReference type="FunFam" id="3.30.160.60:FF:000624">
    <property type="entry name" value="zinc finger protein 697"/>
    <property type="match status" value="1"/>
</dbReference>
<comment type="subcellular location">
    <subcellularLocation>
        <location evidence="1">Nucleus</location>
    </subcellularLocation>
</comment>
<evidence type="ECO:0000313" key="13">
    <source>
        <dbReference type="EMBL" id="CAL4104158.1"/>
    </source>
</evidence>
<dbReference type="GO" id="GO:0001228">
    <property type="term" value="F:DNA-binding transcription activator activity, RNA polymerase II-specific"/>
    <property type="evidence" value="ECO:0007669"/>
    <property type="project" value="TreeGrafter"/>
</dbReference>
<evidence type="ECO:0000256" key="3">
    <source>
        <dbReference type="ARBA" id="ARBA00022723"/>
    </source>
</evidence>
<evidence type="ECO:0000256" key="6">
    <source>
        <dbReference type="ARBA" id="ARBA00022833"/>
    </source>
</evidence>
<protein>
    <recommendedName>
        <fullName evidence="12">C2H2-type domain-containing protein</fullName>
    </recommendedName>
</protein>
<feature type="domain" description="C2H2-type" evidence="12">
    <location>
        <begin position="158"/>
        <end position="185"/>
    </location>
</feature>